<feature type="transmembrane region" description="Helical" evidence="1">
    <location>
        <begin position="20"/>
        <end position="45"/>
    </location>
</feature>
<dbReference type="AlphaFoldDB" id="A0A6G1Q6X9"/>
<sequence length="55" mass="5925">MCDGAGHMNEEESDGNNRGHVGLIVGLSVVGVILVAVGVFTFLIFRKRSTEQNSY</sequence>
<keyword evidence="1" id="KW-1133">Transmembrane helix</keyword>
<dbReference type="EMBL" id="CM015724">
    <property type="protein sequence ID" value="KAF3698272.1"/>
    <property type="molecule type" value="Genomic_DNA"/>
</dbReference>
<evidence type="ECO:0000313" key="2">
    <source>
        <dbReference type="EMBL" id="KAF3698272.1"/>
    </source>
</evidence>
<reference evidence="2 3" key="1">
    <citation type="submission" date="2019-02" db="EMBL/GenBank/DDBJ databases">
        <title>Opniocepnalus argus genome.</title>
        <authorList>
            <person name="Zhou C."/>
            <person name="Xiao S."/>
        </authorList>
    </citation>
    <scope>NUCLEOTIDE SEQUENCE [LARGE SCALE GENOMIC DNA]</scope>
    <source>
        <strain evidence="2">OARG1902GOOAL</strain>
        <tissue evidence="2">Muscle</tissue>
    </source>
</reference>
<keyword evidence="1" id="KW-0472">Membrane</keyword>
<protein>
    <submittedName>
        <fullName evidence="2">Uncharacterized protein</fullName>
    </submittedName>
</protein>
<name>A0A6G1Q6X9_CHAAH</name>
<keyword evidence="1" id="KW-0812">Transmembrane</keyword>
<organism evidence="2 3">
    <name type="scientific">Channa argus</name>
    <name type="common">Northern snakehead</name>
    <name type="synonym">Ophicephalus argus</name>
    <dbReference type="NCBI Taxonomy" id="215402"/>
    <lineage>
        <taxon>Eukaryota</taxon>
        <taxon>Metazoa</taxon>
        <taxon>Chordata</taxon>
        <taxon>Craniata</taxon>
        <taxon>Vertebrata</taxon>
        <taxon>Euteleostomi</taxon>
        <taxon>Actinopterygii</taxon>
        <taxon>Neopterygii</taxon>
        <taxon>Teleostei</taxon>
        <taxon>Neoteleostei</taxon>
        <taxon>Acanthomorphata</taxon>
        <taxon>Anabantaria</taxon>
        <taxon>Anabantiformes</taxon>
        <taxon>Channoidei</taxon>
        <taxon>Channidae</taxon>
        <taxon>Channa</taxon>
    </lineage>
</organism>
<evidence type="ECO:0000256" key="1">
    <source>
        <dbReference type="SAM" id="Phobius"/>
    </source>
</evidence>
<gene>
    <name evidence="2" type="ORF">EXN66_Car013953</name>
</gene>
<keyword evidence="3" id="KW-1185">Reference proteome</keyword>
<dbReference type="Proteomes" id="UP000503349">
    <property type="component" value="Chromosome 13"/>
</dbReference>
<accession>A0A6G1Q6X9</accession>
<proteinExistence type="predicted"/>
<reference evidence="3" key="2">
    <citation type="submission" date="2019-02" db="EMBL/GenBank/DDBJ databases">
        <title>Opniocepnalus argus Var Kimnra genome.</title>
        <authorList>
            <person name="Zhou C."/>
            <person name="Xiao S."/>
        </authorList>
    </citation>
    <scope>NUCLEOTIDE SEQUENCE [LARGE SCALE GENOMIC DNA]</scope>
</reference>
<evidence type="ECO:0000313" key="3">
    <source>
        <dbReference type="Proteomes" id="UP000503349"/>
    </source>
</evidence>